<proteinExistence type="predicted"/>
<dbReference type="PANTHER" id="PTHR45011:SF1">
    <property type="entry name" value="DAP3-BINDING CELL DEATH ENHANCER 1"/>
    <property type="match status" value="1"/>
</dbReference>
<dbReference type="InterPro" id="IPR011990">
    <property type="entry name" value="TPR-like_helical_dom_sf"/>
</dbReference>
<comment type="caution">
    <text evidence="1">The sequence shown here is derived from an EMBL/GenBank/DDBJ whole genome shotgun (WGS) entry which is preliminary data.</text>
</comment>
<dbReference type="EMBL" id="VSSQ01081526">
    <property type="protein sequence ID" value="MPN30420.1"/>
    <property type="molecule type" value="Genomic_DNA"/>
</dbReference>
<dbReference type="InterPro" id="IPR006597">
    <property type="entry name" value="Sel1-like"/>
</dbReference>
<accession>A0A645GVQ1</accession>
<dbReference type="InterPro" id="IPR052748">
    <property type="entry name" value="ISR_Activator"/>
</dbReference>
<dbReference type="Gene3D" id="1.25.40.10">
    <property type="entry name" value="Tetratricopeptide repeat domain"/>
    <property type="match status" value="1"/>
</dbReference>
<organism evidence="1">
    <name type="scientific">bioreactor metagenome</name>
    <dbReference type="NCBI Taxonomy" id="1076179"/>
    <lineage>
        <taxon>unclassified sequences</taxon>
        <taxon>metagenomes</taxon>
        <taxon>ecological metagenomes</taxon>
    </lineage>
</organism>
<gene>
    <name evidence="1" type="ORF">SDC9_177891</name>
</gene>
<evidence type="ECO:0008006" key="2">
    <source>
        <dbReference type="Google" id="ProtNLM"/>
    </source>
</evidence>
<evidence type="ECO:0000313" key="1">
    <source>
        <dbReference type="EMBL" id="MPN30420.1"/>
    </source>
</evidence>
<dbReference type="Pfam" id="PF08238">
    <property type="entry name" value="Sel1"/>
    <property type="match status" value="3"/>
</dbReference>
<dbReference type="SMART" id="SM00671">
    <property type="entry name" value="SEL1"/>
    <property type="match status" value="1"/>
</dbReference>
<dbReference type="PANTHER" id="PTHR45011">
    <property type="entry name" value="DAP3-BINDING CELL DEATH ENHANCER 1"/>
    <property type="match status" value="1"/>
</dbReference>
<dbReference type="SUPFAM" id="SSF81901">
    <property type="entry name" value="HCP-like"/>
    <property type="match status" value="1"/>
</dbReference>
<dbReference type="AlphaFoldDB" id="A0A645GVQ1"/>
<protein>
    <recommendedName>
        <fullName evidence="2">Secretory immunoglobulin A-binding protein EsiB</fullName>
    </recommendedName>
</protein>
<reference evidence="1" key="1">
    <citation type="submission" date="2019-08" db="EMBL/GenBank/DDBJ databases">
        <authorList>
            <person name="Kucharzyk K."/>
            <person name="Murdoch R.W."/>
            <person name="Higgins S."/>
            <person name="Loffler F."/>
        </authorList>
    </citation>
    <scope>NUCLEOTIDE SEQUENCE</scope>
</reference>
<sequence length="138" mass="15092">MQAGRCYEEAAAKGHSLAQFNLAIMYELGQGRASDQVKARAWMLRAAESGDAGAQFRLGTLEDLDNRAGNRRPEQHLDTSEHRVESLKWATLAAAQGYRGAELSCQNIALAMSWDEVAEGQRRAKAFVSRPMEGPLAA</sequence>
<name>A0A645GVQ1_9ZZZZ</name>